<keyword evidence="3" id="KW-1185">Reference proteome</keyword>
<gene>
    <name evidence="2" type="ORF">HW542_15415</name>
</gene>
<dbReference type="RefSeq" id="WP_267311338.1">
    <property type="nucleotide sequence ID" value="NZ_JABXXV010000011.1"/>
</dbReference>
<dbReference type="Proteomes" id="UP001516351">
    <property type="component" value="Unassembled WGS sequence"/>
</dbReference>
<evidence type="ECO:0000313" key="3">
    <source>
        <dbReference type="Proteomes" id="UP001516351"/>
    </source>
</evidence>
<reference evidence="2 3" key="1">
    <citation type="submission" date="2020-06" db="EMBL/GenBank/DDBJ databases">
        <title>Synonyms of Asaia species.</title>
        <authorList>
            <person name="Sombolestani A."/>
        </authorList>
    </citation>
    <scope>NUCLEOTIDE SEQUENCE [LARGE SCALE GENOMIC DNA]</scope>
    <source>
        <strain evidence="2 3">LMG 27047</strain>
    </source>
</reference>
<feature type="transmembrane region" description="Helical" evidence="1">
    <location>
        <begin position="137"/>
        <end position="157"/>
    </location>
</feature>
<evidence type="ECO:0000256" key="1">
    <source>
        <dbReference type="SAM" id="Phobius"/>
    </source>
</evidence>
<comment type="caution">
    <text evidence="2">The sequence shown here is derived from an EMBL/GenBank/DDBJ whole genome shotgun (WGS) entry which is preliminary data.</text>
</comment>
<accession>A0ABX2P892</accession>
<keyword evidence="1" id="KW-0472">Membrane</keyword>
<protein>
    <submittedName>
        <fullName evidence="2">Uncharacterized protein</fullName>
    </submittedName>
</protein>
<keyword evidence="1" id="KW-0812">Transmembrane</keyword>
<organism evidence="2 3">
    <name type="scientific">Asaia spathodeae</name>
    <dbReference type="NCBI Taxonomy" id="657016"/>
    <lineage>
        <taxon>Bacteria</taxon>
        <taxon>Pseudomonadati</taxon>
        <taxon>Pseudomonadota</taxon>
        <taxon>Alphaproteobacteria</taxon>
        <taxon>Acetobacterales</taxon>
        <taxon>Acetobacteraceae</taxon>
        <taxon>Asaia</taxon>
    </lineage>
</organism>
<dbReference type="EMBL" id="JABXXV010000011">
    <property type="protein sequence ID" value="NVN48188.1"/>
    <property type="molecule type" value="Genomic_DNA"/>
</dbReference>
<evidence type="ECO:0000313" key="2">
    <source>
        <dbReference type="EMBL" id="NVN48188.1"/>
    </source>
</evidence>
<name>A0ABX2P892_9PROT</name>
<proteinExistence type="predicted"/>
<sequence length="161" mass="17516">MADMTASRNLASLPPLDLEEVKRAIREKHSLRLSDSDPILAVATLMDLMAERTAQRYVATLTPLLAKQIDDSKLIAEQIINTAATHIAEHSLANLKEAIEQSVTKIRAETTAQNDSAKQLATAQETLTQQANKSAKWAWWGAFASLLTGGIFVGLIIGTHL</sequence>
<keyword evidence="1" id="KW-1133">Transmembrane helix</keyword>